<dbReference type="RefSeq" id="WP_379954577.1">
    <property type="nucleotide sequence ID" value="NZ_JAUYVI010000002.1"/>
</dbReference>
<organism evidence="10 11">
    <name type="scientific">Dongia sedimenti</name>
    <dbReference type="NCBI Taxonomy" id="3064282"/>
    <lineage>
        <taxon>Bacteria</taxon>
        <taxon>Pseudomonadati</taxon>
        <taxon>Pseudomonadota</taxon>
        <taxon>Alphaproteobacteria</taxon>
        <taxon>Rhodospirillales</taxon>
        <taxon>Dongiaceae</taxon>
        <taxon>Dongia</taxon>
    </lineage>
</organism>
<evidence type="ECO:0000259" key="9">
    <source>
        <dbReference type="Pfam" id="PF22638"/>
    </source>
</evidence>
<evidence type="ECO:0000256" key="5">
    <source>
        <dbReference type="ARBA" id="ARBA00022525"/>
    </source>
</evidence>
<dbReference type="Pfam" id="PF06429">
    <property type="entry name" value="Flg_bbr_C"/>
    <property type="match status" value="1"/>
</dbReference>
<keyword evidence="6 7" id="KW-0975">Bacterial flagellum</keyword>
<gene>
    <name evidence="7" type="primary">flgK</name>
    <name evidence="10" type="ORF">Q8A70_05830</name>
</gene>
<name>A0ABU0YHH2_9PROT</name>
<comment type="similarity">
    <text evidence="3 7">Belongs to the flagella basal body rod proteins family.</text>
</comment>
<dbReference type="Proteomes" id="UP001230156">
    <property type="component" value="Unassembled WGS sequence"/>
</dbReference>
<evidence type="ECO:0000256" key="2">
    <source>
        <dbReference type="ARBA" id="ARBA00004613"/>
    </source>
</evidence>
<dbReference type="PANTHER" id="PTHR30033">
    <property type="entry name" value="FLAGELLAR HOOK-ASSOCIATED PROTEIN 1"/>
    <property type="match status" value="1"/>
</dbReference>
<dbReference type="Pfam" id="PF22638">
    <property type="entry name" value="FlgK_D1"/>
    <property type="match status" value="1"/>
</dbReference>
<evidence type="ECO:0000256" key="1">
    <source>
        <dbReference type="ARBA" id="ARBA00004365"/>
    </source>
</evidence>
<comment type="caution">
    <text evidence="10">The sequence shown here is derived from an EMBL/GenBank/DDBJ whole genome shotgun (WGS) entry which is preliminary data.</text>
</comment>
<dbReference type="PRINTS" id="PR01005">
    <property type="entry name" value="FLGHOOKAP1"/>
</dbReference>
<evidence type="ECO:0000256" key="6">
    <source>
        <dbReference type="ARBA" id="ARBA00023143"/>
    </source>
</evidence>
<proteinExistence type="inferred from homology"/>
<dbReference type="SUPFAM" id="SSF64518">
    <property type="entry name" value="Phase 1 flagellin"/>
    <property type="match status" value="1"/>
</dbReference>
<comment type="subcellular location">
    <subcellularLocation>
        <location evidence="1 7">Bacterial flagellum</location>
    </subcellularLocation>
    <subcellularLocation>
        <location evidence="2 7">Secreted</location>
    </subcellularLocation>
</comment>
<evidence type="ECO:0000313" key="10">
    <source>
        <dbReference type="EMBL" id="MDQ7247173.1"/>
    </source>
</evidence>
<evidence type="ECO:0000256" key="3">
    <source>
        <dbReference type="ARBA" id="ARBA00009677"/>
    </source>
</evidence>
<sequence length="570" mass="60031">MSLTAALNSAVSALRVNQAQVQLASANIAHAQDPNYTKKSLRTEAVTFGNGQVGGVMISGYASTLSVTLRKQVEAQTATSGASDATNEYMSRIQDLLGTSADQSSLTKAMNSFISAWQDFQSQPDSAAAQQAIVGAGSQIGNEIHRVAAGLDQLDTDVRSDIGNSVNQLNDLLKQLFQVNLQMKTALTDSSASADLTDQRDNLVKQIAQYVDVRTVEQDDGSVSLFTAAGLQLLDGPPSLFSYDGTNVTRVSDGASINNQLSGGRIHALLNFRQDSSASGKAVSMDPGTEVIRKLRAQLDMMVGALTTTSGTPPSLSAAYNAAGTSQRVSASFQTTVTPTAYQAQYSTVNLSGALQTGDVFSITVQGKNFSYTATDGDKSLDQIAAQLSAQINADTTLGITAIPGIASLQLVGNTLGQSFTVQTAVNNQIPELDGNLFTGTNRYDFQMNAALLNGSLQLKKNSASDVVKALTSTDRNFLATGIALTSVSYSGMMTGVVGSSITGAKQLSDQAKFDADSLDMSTQRYQSDTGVNLDEEIANLQVLQNAYAASARLLTVVQEMFDTLEQAVR</sequence>
<accession>A0ABU0YHH2</accession>
<dbReference type="PANTHER" id="PTHR30033:SF2">
    <property type="entry name" value="FLAGELLAR HOOK PROTEIN"/>
    <property type="match status" value="1"/>
</dbReference>
<evidence type="ECO:0000259" key="8">
    <source>
        <dbReference type="Pfam" id="PF06429"/>
    </source>
</evidence>
<feature type="domain" description="Flagellar hook-associated protein FlgK helical" evidence="9">
    <location>
        <begin position="90"/>
        <end position="309"/>
    </location>
</feature>
<dbReference type="InterPro" id="IPR010930">
    <property type="entry name" value="Flg_bb/hook_C_dom"/>
</dbReference>
<dbReference type="InterPro" id="IPR002371">
    <property type="entry name" value="FlgK"/>
</dbReference>
<keyword evidence="10" id="KW-0966">Cell projection</keyword>
<evidence type="ECO:0000256" key="4">
    <source>
        <dbReference type="ARBA" id="ARBA00016244"/>
    </source>
</evidence>
<keyword evidence="11" id="KW-1185">Reference proteome</keyword>
<dbReference type="EMBL" id="JAUYVI010000002">
    <property type="protein sequence ID" value="MDQ7247173.1"/>
    <property type="molecule type" value="Genomic_DNA"/>
</dbReference>
<keyword evidence="10" id="KW-0282">Flagellum</keyword>
<keyword evidence="10" id="KW-0969">Cilium</keyword>
<evidence type="ECO:0000256" key="7">
    <source>
        <dbReference type="RuleBase" id="RU362065"/>
    </source>
</evidence>
<feature type="domain" description="Flagellar basal-body/hook protein C-terminal" evidence="8">
    <location>
        <begin position="524"/>
        <end position="567"/>
    </location>
</feature>
<evidence type="ECO:0000313" key="11">
    <source>
        <dbReference type="Proteomes" id="UP001230156"/>
    </source>
</evidence>
<reference evidence="11" key="1">
    <citation type="submission" date="2023-08" db="EMBL/GenBank/DDBJ databases">
        <title>Rhodospirillaceae gen. nov., a novel taxon isolated from the Yangtze River Yuezi River estuary sludge.</title>
        <authorList>
            <person name="Ruan L."/>
        </authorList>
    </citation>
    <scope>NUCLEOTIDE SEQUENCE [LARGE SCALE GENOMIC DNA]</scope>
    <source>
        <strain evidence="11">R-7</strain>
    </source>
</reference>
<dbReference type="InterPro" id="IPR053927">
    <property type="entry name" value="FlgK_helical"/>
</dbReference>
<keyword evidence="5 7" id="KW-0964">Secreted</keyword>
<protein>
    <recommendedName>
        <fullName evidence="4 7">Flagellar hook-associated protein 1</fullName>
        <shortName evidence="7">HAP1</shortName>
    </recommendedName>
</protein>